<reference evidence="1" key="2">
    <citation type="submission" date="2025-09" db="UniProtKB">
        <authorList>
            <consortium name="EnsemblPlants"/>
        </authorList>
    </citation>
    <scope>IDENTIFICATION</scope>
</reference>
<dbReference type="EnsemblPlants" id="AVESA.00010b.r2.6CG1110020.1">
    <property type="protein sequence ID" value="AVESA.00010b.r2.6CG1110020.1.CDS"/>
    <property type="gene ID" value="AVESA.00010b.r2.6CG1110020"/>
</dbReference>
<proteinExistence type="predicted"/>
<protein>
    <submittedName>
        <fullName evidence="1">Uncharacterized protein</fullName>
    </submittedName>
</protein>
<dbReference type="Proteomes" id="UP001732700">
    <property type="component" value="Chromosome 6C"/>
</dbReference>
<evidence type="ECO:0000313" key="1">
    <source>
        <dbReference type="EnsemblPlants" id="AVESA.00010b.r2.6CG1110020.1.CDS"/>
    </source>
</evidence>
<organism evidence="1 2">
    <name type="scientific">Avena sativa</name>
    <name type="common">Oat</name>
    <dbReference type="NCBI Taxonomy" id="4498"/>
    <lineage>
        <taxon>Eukaryota</taxon>
        <taxon>Viridiplantae</taxon>
        <taxon>Streptophyta</taxon>
        <taxon>Embryophyta</taxon>
        <taxon>Tracheophyta</taxon>
        <taxon>Spermatophyta</taxon>
        <taxon>Magnoliopsida</taxon>
        <taxon>Liliopsida</taxon>
        <taxon>Poales</taxon>
        <taxon>Poaceae</taxon>
        <taxon>BOP clade</taxon>
        <taxon>Pooideae</taxon>
        <taxon>Poodae</taxon>
        <taxon>Poeae</taxon>
        <taxon>Poeae Chloroplast Group 1 (Aveneae type)</taxon>
        <taxon>Aveninae</taxon>
        <taxon>Avena</taxon>
    </lineage>
</organism>
<accession>A0ACD5Z6Q3</accession>
<evidence type="ECO:0000313" key="2">
    <source>
        <dbReference type="Proteomes" id="UP001732700"/>
    </source>
</evidence>
<reference evidence="1" key="1">
    <citation type="submission" date="2021-05" db="EMBL/GenBank/DDBJ databases">
        <authorList>
            <person name="Scholz U."/>
            <person name="Mascher M."/>
            <person name="Fiebig A."/>
        </authorList>
    </citation>
    <scope>NUCLEOTIDE SEQUENCE [LARGE SCALE GENOMIC DNA]</scope>
</reference>
<name>A0ACD5Z6Q3_AVESA</name>
<sequence length="442" mass="47715">MWVARPPLPTPPTSPPPAPRAPRQDSPRLLPPIPPIGSLYVYNTTTPSPALSRTNRGARDRPTPQQPRARTHRQSIGGHRMGARSTTTAGEAARRSRKKTGASTATAMAPSVGGVEAAAGGRRRAPPRLSGYEELPEYLKDNEYIRGHYRVEWPIRDALLSAFSWHNETLNVWTHLGGFLLFLALAVAGGGREAAHEVAPGIMRFVVGSANASWKSDHSGLPSNEAAAATVLGGHVGVPRWPRMVFLVGAMACLAISATAHLLACHSRRATVVFWQLDYAGISIMIVASFVPPVYYAFLCHPYPRIAYLSAITVLGALVVAVLLSPSCSSPRYRRLRATLFLAMGLSGVIPAVHALWVNWGHTACYLALGLEVAQGLAYGVGAWFYVSRVPEKWRPGVFDVVGHSHQIFHVFVLVGAITHYVAVAVLLHWREKVPLACGGAT</sequence>
<keyword evidence="2" id="KW-1185">Reference proteome</keyword>